<feature type="transmembrane region" description="Helical" evidence="1">
    <location>
        <begin position="413"/>
        <end position="431"/>
    </location>
</feature>
<feature type="transmembrane region" description="Helical" evidence="1">
    <location>
        <begin position="475"/>
        <end position="491"/>
    </location>
</feature>
<dbReference type="Proteomes" id="UP000043763">
    <property type="component" value="Unassembled WGS sequence"/>
</dbReference>
<keyword evidence="1" id="KW-0472">Membrane</keyword>
<dbReference type="EMBL" id="CVLB01000003">
    <property type="protein sequence ID" value="CRF35171.1"/>
    <property type="molecule type" value="Genomic_DNA"/>
</dbReference>
<feature type="transmembrane region" description="Helical" evidence="1">
    <location>
        <begin position="335"/>
        <end position="360"/>
    </location>
</feature>
<accession>A0A0G4KA62</accession>
<feature type="transmembrane region" description="Helical" evidence="1">
    <location>
        <begin position="152"/>
        <end position="169"/>
    </location>
</feature>
<reference evidence="3" key="1">
    <citation type="submission" date="2015-04" db="EMBL/GenBank/DDBJ databases">
        <authorList>
            <person name="Mushtaq Mamoona"/>
        </authorList>
    </citation>
    <scope>NUCLEOTIDE SEQUENCE [LARGE SCALE GENOMIC DNA]</scope>
    <source>
        <strain evidence="3">AN4859/03</strain>
    </source>
</reference>
<dbReference type="RefSeq" id="WP_048595818.1">
    <property type="nucleotide sequence ID" value="NZ_CVLB01000003.1"/>
</dbReference>
<protein>
    <recommendedName>
        <fullName evidence="4">Glycosyltransferase RgtA/B/C/D-like domain-containing protein</fullName>
    </recommendedName>
</protein>
<feature type="transmembrane region" description="Helical" evidence="1">
    <location>
        <begin position="259"/>
        <end position="279"/>
    </location>
</feature>
<evidence type="ECO:0008006" key="4">
    <source>
        <dbReference type="Google" id="ProtNLM"/>
    </source>
</evidence>
<sequence length="643" mass="76769">MINKKINILIIALILILIITTYILGIKNRSAVLEDLKLDNYITLELNNINIEDIKKLFTINGIVDSIALVDYIFTNENITNYYYSFALRCHDKVFKNNHVYKLNIETNKILENNNFIKEINFDNKESLYGNLISDKKIEENKIDNINYTLKLRLYFFIGIILLISVFFIMQRNYKNPPIFLAENNKQKISVLIFKYLFFIFYIAFIVNAIYHHEPWRDEGQAWLIARDLSFLDIFLQTGPEGHPFFFFFVIKPFTFLPFYPTLHIINALFIVIGVYLLLFKNIKYGWLTQFFIIFNVMVMYEYSAVARNYGLAFMLYILILYIYEYRYIKTTRYVILVGLLMNTTVVGTSIAFVESFFFIYKIFSKKNNLFLKKKMKDIIILYFFLSLILYQILIMMYNRSSMFSFIKNIEHFYYLSLFVVILSACFFALLIYLKMHNKFLLPKIGSKKEFILKLFLTLVFIFSINAFYKLSDRHVFLFIIYIMFLINFYSKNQSPSFRLNLNILFVCIICYLYYFDINRYVYDIKNDFSGSKNAAQYIKDNHYDDKEKYIIIVNSSSHLASSISPYFKDKIIYDTGLERYATFSDWIVKRKQNKYNNTNFITNMNNKTIISLDYENNGLKYREITNFYGKTESITLYIVSNK</sequence>
<feature type="transmembrane region" description="Helical" evidence="1">
    <location>
        <begin position="498"/>
        <end position="516"/>
    </location>
</feature>
<feature type="transmembrane region" description="Helical" evidence="1">
    <location>
        <begin position="380"/>
        <end position="398"/>
    </location>
</feature>
<keyword evidence="3" id="KW-1185">Reference proteome</keyword>
<name>A0A0G4KA62_9SPIR</name>
<feature type="transmembrane region" description="Helical" evidence="1">
    <location>
        <begin position="6"/>
        <end position="24"/>
    </location>
</feature>
<dbReference type="AlphaFoldDB" id="A0A0G4KA62"/>
<dbReference type="OrthoDB" id="307868at2"/>
<organism evidence="2 3">
    <name type="scientific">Brachyspira suanatina</name>
    <dbReference type="NCBI Taxonomy" id="381802"/>
    <lineage>
        <taxon>Bacteria</taxon>
        <taxon>Pseudomonadati</taxon>
        <taxon>Spirochaetota</taxon>
        <taxon>Spirochaetia</taxon>
        <taxon>Brachyspirales</taxon>
        <taxon>Brachyspiraceae</taxon>
        <taxon>Brachyspira</taxon>
    </lineage>
</organism>
<feature type="transmembrane region" description="Helical" evidence="1">
    <location>
        <begin position="189"/>
        <end position="211"/>
    </location>
</feature>
<keyword evidence="1" id="KW-0812">Transmembrane</keyword>
<keyword evidence="1" id="KW-1133">Transmembrane helix</keyword>
<feature type="transmembrane region" description="Helical" evidence="1">
    <location>
        <begin position="451"/>
        <end position="469"/>
    </location>
</feature>
<feature type="transmembrane region" description="Helical" evidence="1">
    <location>
        <begin position="310"/>
        <end position="329"/>
    </location>
</feature>
<evidence type="ECO:0000313" key="2">
    <source>
        <dbReference type="EMBL" id="CRF35171.1"/>
    </source>
</evidence>
<evidence type="ECO:0000256" key="1">
    <source>
        <dbReference type="SAM" id="Phobius"/>
    </source>
</evidence>
<proteinExistence type="predicted"/>
<gene>
    <name evidence="2" type="ORF">BRSU_2479</name>
</gene>
<evidence type="ECO:0000313" key="3">
    <source>
        <dbReference type="Proteomes" id="UP000043763"/>
    </source>
</evidence>